<dbReference type="InterPro" id="IPR006634">
    <property type="entry name" value="TLC-dom"/>
</dbReference>
<feature type="domain" description="TLC" evidence="8">
    <location>
        <begin position="1074"/>
        <end position="1314"/>
    </location>
</feature>
<comment type="subcellular location">
    <subcellularLocation>
        <location evidence="1">Membrane</location>
        <topology evidence="1">Multi-pass membrane protein</topology>
    </subcellularLocation>
</comment>
<dbReference type="eggNOG" id="KOG2132">
    <property type="taxonomic scope" value="Eukaryota"/>
</dbReference>
<feature type="transmembrane region" description="Helical" evidence="7">
    <location>
        <begin position="774"/>
        <end position="799"/>
    </location>
</feature>
<keyword evidence="2 5" id="KW-0812">Transmembrane</keyword>
<feature type="transmembrane region" description="Helical" evidence="7">
    <location>
        <begin position="987"/>
        <end position="1010"/>
    </location>
</feature>
<dbReference type="Gene3D" id="2.60.120.650">
    <property type="entry name" value="Cupin"/>
    <property type="match status" value="1"/>
</dbReference>
<evidence type="ECO:0000256" key="6">
    <source>
        <dbReference type="SAM" id="MobiDB-lite"/>
    </source>
</evidence>
<reference evidence="11" key="1">
    <citation type="journal article" date="2014" name="Genome Announc.">
        <title>Draft genome sequence of the formaldehyde-resistant fungus Byssochlamys spectabilis No. 5 (anamorph Paecilomyces variotii No. 5) (NBRC109023).</title>
        <authorList>
            <person name="Oka T."/>
            <person name="Ekino K."/>
            <person name="Fukuda K."/>
            <person name="Nomura Y."/>
        </authorList>
    </citation>
    <scope>NUCLEOTIDE SEQUENCE [LARGE SCALE GENOMIC DNA]</scope>
    <source>
        <strain evidence="11">No. 5 / NBRC 109023</strain>
    </source>
</reference>
<keyword evidence="3 7" id="KW-1133">Transmembrane helix</keyword>
<dbReference type="Pfam" id="PF24535">
    <property type="entry name" value="DUF7598"/>
    <property type="match status" value="1"/>
</dbReference>
<evidence type="ECO:0000256" key="2">
    <source>
        <dbReference type="ARBA" id="ARBA00022692"/>
    </source>
</evidence>
<dbReference type="Proteomes" id="UP000018001">
    <property type="component" value="Unassembled WGS sequence"/>
</dbReference>
<protein>
    <submittedName>
        <fullName evidence="10">Uncharacterized protein</fullName>
    </submittedName>
</protein>
<feature type="transmembrane region" description="Helical" evidence="7">
    <location>
        <begin position="595"/>
        <end position="615"/>
    </location>
</feature>
<feature type="region of interest" description="Disordered" evidence="6">
    <location>
        <begin position="1342"/>
        <end position="1385"/>
    </location>
</feature>
<dbReference type="PROSITE" id="PS51184">
    <property type="entry name" value="JMJC"/>
    <property type="match status" value="1"/>
</dbReference>
<dbReference type="OrthoDB" id="537032at2759"/>
<dbReference type="InterPro" id="IPR041667">
    <property type="entry name" value="Cupin_8"/>
</dbReference>
<dbReference type="eggNOG" id="KOG1607">
    <property type="taxonomic scope" value="Eukaryota"/>
</dbReference>
<dbReference type="EMBL" id="BAUL01000132">
    <property type="protein sequence ID" value="GAD95492.1"/>
    <property type="molecule type" value="Genomic_DNA"/>
</dbReference>
<keyword evidence="4 5" id="KW-0472">Membrane</keyword>
<feature type="transmembrane region" description="Helical" evidence="7">
    <location>
        <begin position="424"/>
        <end position="450"/>
    </location>
</feature>
<feature type="transmembrane region" description="Helical" evidence="7">
    <location>
        <begin position="1083"/>
        <end position="1101"/>
    </location>
</feature>
<dbReference type="InParanoid" id="V5G3Q8"/>
<evidence type="ECO:0000256" key="4">
    <source>
        <dbReference type="ARBA" id="ARBA00023136"/>
    </source>
</evidence>
<accession>V5G3Q8</accession>
<organism evidence="10 11">
    <name type="scientific">Byssochlamys spectabilis (strain No. 5 / NBRC 109023)</name>
    <name type="common">Paecilomyces variotii</name>
    <dbReference type="NCBI Taxonomy" id="1356009"/>
    <lineage>
        <taxon>Eukaryota</taxon>
        <taxon>Fungi</taxon>
        <taxon>Dikarya</taxon>
        <taxon>Ascomycota</taxon>
        <taxon>Pezizomycotina</taxon>
        <taxon>Eurotiomycetes</taxon>
        <taxon>Eurotiomycetidae</taxon>
        <taxon>Eurotiales</taxon>
        <taxon>Thermoascaceae</taxon>
        <taxon>Paecilomyces</taxon>
    </lineage>
</organism>
<feature type="transmembrane region" description="Helical" evidence="7">
    <location>
        <begin position="391"/>
        <end position="412"/>
    </location>
</feature>
<comment type="caution">
    <text evidence="10">The sequence shown here is derived from an EMBL/GenBank/DDBJ whole genome shotgun (WGS) entry which is preliminary data.</text>
</comment>
<dbReference type="PROSITE" id="PS50922">
    <property type="entry name" value="TLC"/>
    <property type="match status" value="1"/>
</dbReference>
<dbReference type="Pfam" id="PF03798">
    <property type="entry name" value="TRAM_LAG1_CLN8"/>
    <property type="match status" value="1"/>
</dbReference>
<proteinExistence type="predicted"/>
<dbReference type="HOGENOM" id="CLU_254413_0_0_1"/>
<evidence type="ECO:0000259" key="8">
    <source>
        <dbReference type="PROSITE" id="PS50922"/>
    </source>
</evidence>
<dbReference type="Pfam" id="PF13621">
    <property type="entry name" value="Cupin_8"/>
    <property type="match status" value="1"/>
</dbReference>
<dbReference type="GO" id="GO:0016020">
    <property type="term" value="C:membrane"/>
    <property type="evidence" value="ECO:0007669"/>
    <property type="project" value="UniProtKB-SubCell"/>
</dbReference>
<dbReference type="InterPro" id="IPR003347">
    <property type="entry name" value="JmjC_dom"/>
</dbReference>
<sequence length="1399" mass="155454">MLNRPLVRAFVQVPRSRRWSAWKPNSRGYATFPDSPYSPVDILEDGSVSHFRDACFEPQQPALLPRGHFHDLPAFRQWFVRDSPSTTRLNHEYLQQSGEAIVPLELTSSEDGNFQRFNAPLSLFLQWTHAAGAQTSRLYLAQCQLSDLPQSLRDDCPAPKLVAQAGKGDIYDTNIWMGISPTYTPLHRDPNPNLFVQLAGDKVVRLLSPGAGMRVFARVRQKLGQDSGHGAAVFRGDEMMHGPERVLLEKVVWGDSDGSHIGIAGPKKDNQSYEAHLKAGDGLFIPKGWWHSIKGIGDGVTASMALFQRSLAGPGYVILNTIRVMNIIVLLTIIAACAVMLVKIKLVNSFFFFQAVGHVITAFISVFLIISELNILHGYFNRHWPLLGQESGFTTFALAMATIGISLLGDLNSSETSQKALGLAFWRIVAAAGILAITMAFVNLLASFIFADGKAGVTARHVRAYGAVAPQKVISRSSSHKSFQLGMNREETLPTYRPSNASTRSMSMRNATRFPLRISSPINHNNNFQDASSSRYSRDENDLSVPNLAHHPAIIKSLLIFFAPIIIPRAINLYRGLRISLSQQGRIPPRPLSPAATRALNVLFFAIVFFLLLSLPVNPHAPITNIFSQTRSRLNTPTEVIFTRLARHRADNVLTEEDTLLRSKLTSMAARKAYLRFGAEPLINCQFCSLGSLQSYLLYYLPFNVLVPHLFHMLIVGLVTSAPFAGQEAAQWRNIFTLAGLALAGVDLYIMAIYDPVQSASAAVKFGQAPPSALYYRMALGRPLAFAIFDAVYAGLIYVSATGRLFFSPPSQADQIDQIVSAATSSLTSASSRLHALSVTRNAVVRDKALKNQDDQYWRAVVAMEGSGDDGDGNSGSIWEEEEVVRAMSRAMNGQASGGIDLSRLGVNAGEYVDGVTAGLEDDAVEHPELIGTPTVYTACNSGQSQFQLLIMSKETPPPSQSVTELNACVSPSSGHRNPKETTFREWLLENQIGASVTVLAMILAFHNLYPSLRPYTAPFFQLSYYQPKTGNYIQGWDDIYFVISSAIGFTAVRAIAIDWIFRPMGRRSGLKKKAAIRLAEQAWMAIYYGFFWSYGMYLWSHSNYWLDFKAVWSDWPSREMSVLMKWYLLTQLSFWMQQLLVIHVEEKRKDHYQMLCHHIATITLLTSAYFYSFYNVSNVVLCLMDIVDLLLPVAKMLKYLKYEMACNIAFGAFVGVWLVPRHIAYPLLCWSIYKDVPAQMAYGCYSGATAEMTSTNGYPDNWGHLLGPFKDLDGPICMNRRVKWIFLSFLLFLQGLSLVWFAMVIRVAVGVLRTGNAEDTRSDDEEEAEVETGDQVRITRRSDIAKSSIGDSSSSSEASFRRSNNSHPVRSRGRGGIRLGDQSDRKALLGRIGCDKPT</sequence>
<feature type="transmembrane region" description="Helical" evidence="7">
    <location>
        <begin position="1285"/>
        <end position="1306"/>
    </location>
</feature>
<dbReference type="PANTHER" id="PTHR39470">
    <property type="entry name" value="CHROMOSOME 10, WHOLE GENOME SHOTGUN SEQUENCE"/>
    <property type="match status" value="1"/>
</dbReference>
<evidence type="ECO:0000256" key="7">
    <source>
        <dbReference type="SAM" id="Phobius"/>
    </source>
</evidence>
<name>V5G3Q8_BYSSN</name>
<feature type="transmembrane region" description="Helical" evidence="7">
    <location>
        <begin position="1040"/>
        <end position="1062"/>
    </location>
</feature>
<feature type="compositionally biased region" description="Low complexity" evidence="6">
    <location>
        <begin position="1346"/>
        <end position="1367"/>
    </location>
</feature>
<evidence type="ECO:0000256" key="3">
    <source>
        <dbReference type="ARBA" id="ARBA00022989"/>
    </source>
</evidence>
<evidence type="ECO:0000259" key="9">
    <source>
        <dbReference type="PROSITE" id="PS51184"/>
    </source>
</evidence>
<gene>
    <name evidence="10" type="ORF">PVAR5_4135</name>
</gene>
<dbReference type="SMART" id="SM00724">
    <property type="entry name" value="TLC"/>
    <property type="match status" value="1"/>
</dbReference>
<evidence type="ECO:0000256" key="1">
    <source>
        <dbReference type="ARBA" id="ARBA00004141"/>
    </source>
</evidence>
<feature type="transmembrane region" description="Helical" evidence="7">
    <location>
        <begin position="699"/>
        <end position="722"/>
    </location>
</feature>
<evidence type="ECO:0000313" key="10">
    <source>
        <dbReference type="EMBL" id="GAD95492.1"/>
    </source>
</evidence>
<feature type="transmembrane region" description="Helical" evidence="7">
    <location>
        <begin position="553"/>
        <end position="574"/>
    </location>
</feature>
<feature type="transmembrane region" description="Helical" evidence="7">
    <location>
        <begin position="1121"/>
        <end position="1143"/>
    </location>
</feature>
<keyword evidence="11" id="KW-1185">Reference proteome</keyword>
<dbReference type="InterPro" id="IPR056019">
    <property type="entry name" value="DUF7598"/>
</dbReference>
<evidence type="ECO:0000256" key="5">
    <source>
        <dbReference type="PROSITE-ProRule" id="PRU00205"/>
    </source>
</evidence>
<dbReference type="SUPFAM" id="SSF51197">
    <property type="entry name" value="Clavaminate synthase-like"/>
    <property type="match status" value="1"/>
</dbReference>
<dbReference type="PANTHER" id="PTHR39470:SF1">
    <property type="entry name" value="CHORISMATE SYNTHASE PROTEIN"/>
    <property type="match status" value="1"/>
</dbReference>
<feature type="transmembrane region" description="Helical" evidence="7">
    <location>
        <begin position="734"/>
        <end position="754"/>
    </location>
</feature>
<feature type="transmembrane region" description="Helical" evidence="7">
    <location>
        <begin position="349"/>
        <end position="371"/>
    </location>
</feature>
<feature type="domain" description="JmjC" evidence="9">
    <location>
        <begin position="134"/>
        <end position="323"/>
    </location>
</feature>
<feature type="transmembrane region" description="Helical" evidence="7">
    <location>
        <begin position="324"/>
        <end position="342"/>
    </location>
</feature>
<evidence type="ECO:0000313" key="11">
    <source>
        <dbReference type="Proteomes" id="UP000018001"/>
    </source>
</evidence>